<dbReference type="InterPro" id="IPR050796">
    <property type="entry name" value="SCF_F-box_component"/>
</dbReference>
<feature type="domain" description="F-box" evidence="1">
    <location>
        <begin position="15"/>
        <end position="53"/>
    </location>
</feature>
<evidence type="ECO:0000259" key="1">
    <source>
        <dbReference type="Pfam" id="PF00646"/>
    </source>
</evidence>
<name>A0AAP0PJS9_9MAGN</name>
<dbReference type="SUPFAM" id="SSF81383">
    <property type="entry name" value="F-box domain"/>
    <property type="match status" value="1"/>
</dbReference>
<dbReference type="InterPro" id="IPR001810">
    <property type="entry name" value="F-box_dom"/>
</dbReference>
<dbReference type="Pfam" id="PF00646">
    <property type="entry name" value="F-box"/>
    <property type="match status" value="1"/>
</dbReference>
<dbReference type="PANTHER" id="PTHR31672">
    <property type="entry name" value="BNACNNG10540D PROTEIN"/>
    <property type="match status" value="1"/>
</dbReference>
<comment type="caution">
    <text evidence="2">The sequence shown here is derived from an EMBL/GenBank/DDBJ whole genome shotgun (WGS) entry which is preliminary data.</text>
</comment>
<sequence>MFTFWIRKQDSNVADLPEDLVRKHILSRLPAKSLFIFKSVCKKWHNWISTDRLFAVLLYSNSNKGFLLQDDGEMSTTENPDHCFKLEEDLLVGGSTHGLLYGRCRGSNKDEILICNPITKHKAFVPNPNRRCNIALAVDAHPYYPNNGFVVIAALDSTTLMVWIPIALNSKCTRPRKTSGAQPMQKFKYHLQMTQIRMRIWMRMRIPMKSPKDHLRMLF</sequence>
<dbReference type="EMBL" id="JBBNAE010000002">
    <property type="protein sequence ID" value="KAK9146587.1"/>
    <property type="molecule type" value="Genomic_DNA"/>
</dbReference>
<dbReference type="PANTHER" id="PTHR31672:SF13">
    <property type="entry name" value="F-BOX PROTEIN CPR30-LIKE"/>
    <property type="match status" value="1"/>
</dbReference>
<dbReference type="Gene3D" id="1.20.1280.50">
    <property type="match status" value="1"/>
</dbReference>
<gene>
    <name evidence="2" type="ORF">Sjap_006490</name>
</gene>
<dbReference type="AlphaFoldDB" id="A0AAP0PJS9"/>
<evidence type="ECO:0000313" key="3">
    <source>
        <dbReference type="Proteomes" id="UP001417504"/>
    </source>
</evidence>
<proteinExistence type="predicted"/>
<dbReference type="InterPro" id="IPR036047">
    <property type="entry name" value="F-box-like_dom_sf"/>
</dbReference>
<dbReference type="Proteomes" id="UP001417504">
    <property type="component" value="Unassembled WGS sequence"/>
</dbReference>
<organism evidence="2 3">
    <name type="scientific">Stephania japonica</name>
    <dbReference type="NCBI Taxonomy" id="461633"/>
    <lineage>
        <taxon>Eukaryota</taxon>
        <taxon>Viridiplantae</taxon>
        <taxon>Streptophyta</taxon>
        <taxon>Embryophyta</taxon>
        <taxon>Tracheophyta</taxon>
        <taxon>Spermatophyta</taxon>
        <taxon>Magnoliopsida</taxon>
        <taxon>Ranunculales</taxon>
        <taxon>Menispermaceae</taxon>
        <taxon>Menispermoideae</taxon>
        <taxon>Cissampelideae</taxon>
        <taxon>Stephania</taxon>
    </lineage>
</organism>
<keyword evidence="3" id="KW-1185">Reference proteome</keyword>
<protein>
    <recommendedName>
        <fullName evidence="1">F-box domain-containing protein</fullName>
    </recommendedName>
</protein>
<reference evidence="2 3" key="1">
    <citation type="submission" date="2024-01" db="EMBL/GenBank/DDBJ databases">
        <title>Genome assemblies of Stephania.</title>
        <authorList>
            <person name="Yang L."/>
        </authorList>
    </citation>
    <scope>NUCLEOTIDE SEQUENCE [LARGE SCALE GENOMIC DNA]</scope>
    <source>
        <strain evidence="2">QJT</strain>
        <tissue evidence="2">Leaf</tissue>
    </source>
</reference>
<dbReference type="CDD" id="cd22157">
    <property type="entry name" value="F-box_AtFBW1-like"/>
    <property type="match status" value="1"/>
</dbReference>
<evidence type="ECO:0000313" key="2">
    <source>
        <dbReference type="EMBL" id="KAK9146587.1"/>
    </source>
</evidence>
<accession>A0AAP0PJS9</accession>